<protein>
    <submittedName>
        <fullName evidence="1">Uncharacterized protein</fullName>
    </submittedName>
</protein>
<reference evidence="1" key="1">
    <citation type="submission" date="2018-02" db="EMBL/GenBank/DDBJ databases">
        <title>Rhizophora mucronata_Transcriptome.</title>
        <authorList>
            <person name="Meera S.P."/>
            <person name="Sreeshan A."/>
            <person name="Augustine A."/>
        </authorList>
    </citation>
    <scope>NUCLEOTIDE SEQUENCE</scope>
    <source>
        <tissue evidence="1">Leaf</tissue>
    </source>
</reference>
<dbReference type="AlphaFoldDB" id="A0A2P2R2S6"/>
<dbReference type="EMBL" id="GGEC01092997">
    <property type="protein sequence ID" value="MBX73481.1"/>
    <property type="molecule type" value="Transcribed_RNA"/>
</dbReference>
<evidence type="ECO:0000313" key="1">
    <source>
        <dbReference type="EMBL" id="MBX73481.1"/>
    </source>
</evidence>
<organism evidence="1">
    <name type="scientific">Rhizophora mucronata</name>
    <name type="common">Asiatic mangrove</name>
    <dbReference type="NCBI Taxonomy" id="61149"/>
    <lineage>
        <taxon>Eukaryota</taxon>
        <taxon>Viridiplantae</taxon>
        <taxon>Streptophyta</taxon>
        <taxon>Embryophyta</taxon>
        <taxon>Tracheophyta</taxon>
        <taxon>Spermatophyta</taxon>
        <taxon>Magnoliopsida</taxon>
        <taxon>eudicotyledons</taxon>
        <taxon>Gunneridae</taxon>
        <taxon>Pentapetalae</taxon>
        <taxon>rosids</taxon>
        <taxon>fabids</taxon>
        <taxon>Malpighiales</taxon>
        <taxon>Rhizophoraceae</taxon>
        <taxon>Rhizophora</taxon>
    </lineage>
</organism>
<proteinExistence type="predicted"/>
<accession>A0A2P2R2S6</accession>
<name>A0A2P2R2S6_RHIMU</name>
<sequence>MAFKGIEMGLLGPWGIDLCFAGLSHDMCSFDMGYKYV</sequence>